<evidence type="ECO:0000313" key="4">
    <source>
        <dbReference type="EMBL" id="MBA2115302.1"/>
    </source>
</evidence>
<reference evidence="4 5" key="1">
    <citation type="submission" date="2020-05" db="EMBL/GenBank/DDBJ databases">
        <title>Bremerella alba sp. nov., a novel planctomycete isolated from the surface of the macroalga Fucus spiralis.</title>
        <authorList>
            <person name="Godinho O."/>
            <person name="Botelho R."/>
            <person name="Albuquerque L."/>
            <person name="Wiegand S."/>
            <person name="Da Costa M.S."/>
            <person name="Lobo-Da-Cunha A."/>
            <person name="Jogler C."/>
            <person name="Lage O.M."/>
        </authorList>
    </citation>
    <scope>NUCLEOTIDE SEQUENCE [LARGE SCALE GENOMIC DNA]</scope>
    <source>
        <strain evidence="4 5">FF15</strain>
    </source>
</reference>
<dbReference type="GO" id="GO:0006527">
    <property type="term" value="P:L-arginine catabolic process"/>
    <property type="evidence" value="ECO:0007669"/>
    <property type="project" value="UniProtKB-UniRule"/>
</dbReference>
<evidence type="ECO:0000313" key="5">
    <source>
        <dbReference type="Proteomes" id="UP000551616"/>
    </source>
</evidence>
<dbReference type="InterPro" id="IPR037031">
    <property type="entry name" value="AstB_sf"/>
</dbReference>
<dbReference type="EC" id="3.5.3.23" evidence="3"/>
<dbReference type="AlphaFoldDB" id="A0A7V8V5F6"/>
<dbReference type="GO" id="GO:0009015">
    <property type="term" value="F:N-succinylarginine dihydrolase activity"/>
    <property type="evidence" value="ECO:0007669"/>
    <property type="project" value="UniProtKB-UniRule"/>
</dbReference>
<name>A0A7V8V5F6_9BACT</name>
<proteinExistence type="inferred from homology"/>
<evidence type="ECO:0000256" key="2">
    <source>
        <dbReference type="ARBA" id="ARBA00022801"/>
    </source>
</evidence>
<keyword evidence="5" id="KW-1185">Reference proteome</keyword>
<dbReference type="Pfam" id="PF04996">
    <property type="entry name" value="AstB"/>
    <property type="match status" value="1"/>
</dbReference>
<keyword evidence="2 4" id="KW-0378">Hydrolase</keyword>
<gene>
    <name evidence="4" type="primary">astB</name>
    <name evidence="4" type="ORF">HOV93_24760</name>
</gene>
<sequence length="434" mass="48355">MKVHEVNFDGLIGPTHHYGGLSQGNLASVVHRHAVSSPRRAALQGLAKMKRIADLGIPQAFLPPHPRPNLAFLEAQGFTGSPDKMIAEVHRQRPDLLSVAYSASAMWTANAATVSPSSDCADGRVHITPANLQTMPHRALETPQTTKTLRAIFHDTNHFVVHDPLPVLAETSDEGAANHTRLCRSYEASGVELFVFGRDHNDEQKSQRFPARQTLAACKSIAMEHQLNPKRCVFARQHPSAIDAGVFHNDVISVGNQSLHLVHEFAFAELDRVLTEITDCFGLGLQQIVLSDQELKLADAVQSYFFNSQLFSIGTEQMLLLCPIECSENTAARQLVANLIRADNPIVECQFIDLRESMQNGGGPACLRLRAVLTKEEFAAVPPAVFITERRYHELCKWVRRHYRERLTVDDLADVRLIEEVKQAMNELDEMLEL</sequence>
<evidence type="ECO:0000256" key="1">
    <source>
        <dbReference type="ARBA" id="ARBA00022503"/>
    </source>
</evidence>
<dbReference type="InterPro" id="IPR007079">
    <property type="entry name" value="SuccinylArg_d-Hdrlase_AstB"/>
</dbReference>
<keyword evidence="1" id="KW-0056">Arginine metabolism</keyword>
<dbReference type="NCBIfam" id="TIGR03241">
    <property type="entry name" value="arg_catab_astB"/>
    <property type="match status" value="1"/>
</dbReference>
<dbReference type="RefSeq" id="WP_207396735.1">
    <property type="nucleotide sequence ID" value="NZ_JABRWO010000006.1"/>
</dbReference>
<dbReference type="NCBIfam" id="NF009789">
    <property type="entry name" value="PRK13281.1"/>
    <property type="match status" value="1"/>
</dbReference>
<dbReference type="PANTHER" id="PTHR30420">
    <property type="entry name" value="N-SUCCINYLARGININE DIHYDROLASE"/>
    <property type="match status" value="1"/>
</dbReference>
<dbReference type="SUPFAM" id="SSF55909">
    <property type="entry name" value="Pentein"/>
    <property type="match status" value="1"/>
</dbReference>
<dbReference type="HAMAP" id="MF_01172">
    <property type="entry name" value="AstB"/>
    <property type="match status" value="1"/>
</dbReference>
<dbReference type="EMBL" id="JABRWO010000006">
    <property type="protein sequence ID" value="MBA2115302.1"/>
    <property type="molecule type" value="Genomic_DNA"/>
</dbReference>
<comment type="caution">
    <text evidence="4">The sequence shown here is derived from an EMBL/GenBank/DDBJ whole genome shotgun (WGS) entry which is preliminary data.</text>
</comment>
<evidence type="ECO:0000256" key="3">
    <source>
        <dbReference type="NCBIfam" id="TIGR03241"/>
    </source>
</evidence>
<protein>
    <recommendedName>
        <fullName evidence="3">N-succinylarginine dihydrolase</fullName>
        <ecNumber evidence="3">3.5.3.23</ecNumber>
    </recommendedName>
</protein>
<dbReference type="Proteomes" id="UP000551616">
    <property type="component" value="Unassembled WGS sequence"/>
</dbReference>
<organism evidence="4 5">
    <name type="scientific">Bremerella alba</name>
    <dbReference type="NCBI Taxonomy" id="980252"/>
    <lineage>
        <taxon>Bacteria</taxon>
        <taxon>Pseudomonadati</taxon>
        <taxon>Planctomycetota</taxon>
        <taxon>Planctomycetia</taxon>
        <taxon>Pirellulales</taxon>
        <taxon>Pirellulaceae</taxon>
        <taxon>Bremerella</taxon>
    </lineage>
</organism>
<accession>A0A7V8V5F6</accession>
<dbReference type="PANTHER" id="PTHR30420:SF2">
    <property type="entry name" value="N-SUCCINYLARGININE DIHYDROLASE"/>
    <property type="match status" value="1"/>
</dbReference>
<dbReference type="Gene3D" id="3.75.10.20">
    <property type="entry name" value="Succinylarginine dihydrolase"/>
    <property type="match status" value="1"/>
</dbReference>